<evidence type="ECO:0000313" key="2">
    <source>
        <dbReference type="EMBL" id="KAJ3123890.1"/>
    </source>
</evidence>
<dbReference type="Pfam" id="PF00856">
    <property type="entry name" value="SET"/>
    <property type="match status" value="1"/>
</dbReference>
<dbReference type="PANTHER" id="PTHR13271:SF151">
    <property type="entry name" value="SET DOMAIN-CONTAINING PROTEIN 4"/>
    <property type="match status" value="1"/>
</dbReference>
<dbReference type="Proteomes" id="UP001211907">
    <property type="component" value="Unassembled WGS sequence"/>
</dbReference>
<protein>
    <submittedName>
        <fullName evidence="2">SET domain-containing protein 4</fullName>
    </submittedName>
</protein>
<feature type="domain" description="SET" evidence="1">
    <location>
        <begin position="1"/>
        <end position="240"/>
    </location>
</feature>
<dbReference type="EMBL" id="JADGJH010000708">
    <property type="protein sequence ID" value="KAJ3123890.1"/>
    <property type="molecule type" value="Genomic_DNA"/>
</dbReference>
<reference evidence="2" key="1">
    <citation type="submission" date="2020-05" db="EMBL/GenBank/DDBJ databases">
        <title>Phylogenomic resolution of chytrid fungi.</title>
        <authorList>
            <person name="Stajich J.E."/>
            <person name="Amses K."/>
            <person name="Simmons R."/>
            <person name="Seto K."/>
            <person name="Myers J."/>
            <person name="Bonds A."/>
            <person name="Quandt C.A."/>
            <person name="Barry K."/>
            <person name="Liu P."/>
            <person name="Grigoriev I."/>
            <person name="Longcore J.E."/>
            <person name="James T.Y."/>
        </authorList>
    </citation>
    <scope>NUCLEOTIDE SEQUENCE</scope>
    <source>
        <strain evidence="2">JEL0513</strain>
    </source>
</reference>
<dbReference type="SUPFAM" id="SSF82199">
    <property type="entry name" value="SET domain"/>
    <property type="match status" value="1"/>
</dbReference>
<dbReference type="AlphaFoldDB" id="A0AAD5XIA6"/>
<dbReference type="PROSITE" id="PS50280">
    <property type="entry name" value="SET"/>
    <property type="match status" value="1"/>
</dbReference>
<dbReference type="PANTHER" id="PTHR13271">
    <property type="entry name" value="UNCHARACTERIZED PUTATIVE METHYLTRANSFERASE"/>
    <property type="match status" value="1"/>
</dbReference>
<sequence length="424" mass="48606">MNLFFLNRPITFRGLMATKLISIGSPIISVDEKFLITIDKVESFFSSRSIRVKPHLNEQTALALFLAVHRPNSSSLSHYRQALQFTTTIWTEYFNILPIDFNTVAANFSKELLELLPEHTRNVLIHKQVCAFERDFDCAKSAAEKVFTLCQDDFRWAWYAVNTRCITLDTTIKDAMVNRADLMKPRPKKLSKMALAPYLDLLNHSPDAAVTANFNHEKNAFEIIALQPIPRGVECFISYGAHDNAFLLVEYGFAVEDPQKRDGVHNPYDHVVIDKEIFSLEIPGEKEGFRERAVAELEGAGLFGNYSLYFGQESYRVINALRLYACMTHQDFKGQVNIWRQVFQGKLDIVSVQNEFLVKKLLFSICVKAAHEIRNRLVTLNEWSKKYGELSKDGAIQAYFTKLILESALSVLEWNLENVKEPEF</sequence>
<organism evidence="2 3">
    <name type="scientific">Physocladia obscura</name>
    <dbReference type="NCBI Taxonomy" id="109957"/>
    <lineage>
        <taxon>Eukaryota</taxon>
        <taxon>Fungi</taxon>
        <taxon>Fungi incertae sedis</taxon>
        <taxon>Chytridiomycota</taxon>
        <taxon>Chytridiomycota incertae sedis</taxon>
        <taxon>Chytridiomycetes</taxon>
        <taxon>Chytridiales</taxon>
        <taxon>Chytriomycetaceae</taxon>
        <taxon>Physocladia</taxon>
    </lineage>
</organism>
<dbReference type="InterPro" id="IPR050600">
    <property type="entry name" value="SETD3_SETD6_MTase"/>
</dbReference>
<evidence type="ECO:0000259" key="1">
    <source>
        <dbReference type="PROSITE" id="PS50280"/>
    </source>
</evidence>
<dbReference type="InterPro" id="IPR046341">
    <property type="entry name" value="SET_dom_sf"/>
</dbReference>
<proteinExistence type="predicted"/>
<dbReference type="InterPro" id="IPR044429">
    <property type="entry name" value="SETD4_SET"/>
</dbReference>
<dbReference type="InterPro" id="IPR001214">
    <property type="entry name" value="SET_dom"/>
</dbReference>
<keyword evidence="3" id="KW-1185">Reference proteome</keyword>
<gene>
    <name evidence="2" type="primary">SETD4</name>
    <name evidence="2" type="ORF">HK100_011448</name>
</gene>
<dbReference type="CDD" id="cd19177">
    <property type="entry name" value="SET_SETD4"/>
    <property type="match status" value="1"/>
</dbReference>
<dbReference type="Gene3D" id="3.90.1410.10">
    <property type="entry name" value="set domain protein methyltransferase, domain 1"/>
    <property type="match status" value="1"/>
</dbReference>
<dbReference type="GO" id="GO:0016279">
    <property type="term" value="F:protein-lysine N-methyltransferase activity"/>
    <property type="evidence" value="ECO:0007669"/>
    <property type="project" value="InterPro"/>
</dbReference>
<accession>A0AAD5XIA6</accession>
<evidence type="ECO:0000313" key="3">
    <source>
        <dbReference type="Proteomes" id="UP001211907"/>
    </source>
</evidence>
<comment type="caution">
    <text evidence="2">The sequence shown here is derived from an EMBL/GenBank/DDBJ whole genome shotgun (WGS) entry which is preliminary data.</text>
</comment>
<name>A0AAD5XIA6_9FUNG</name>